<keyword evidence="4" id="KW-0378">Hydrolase</keyword>
<dbReference type="InterPro" id="IPR050570">
    <property type="entry name" value="Cell_wall_metabolism_enzyme"/>
</dbReference>
<dbReference type="EMBL" id="AAPJ01000001">
    <property type="protein sequence ID" value="EAS51025.1"/>
    <property type="molecule type" value="Genomic_DNA"/>
</dbReference>
<reference evidence="10 11" key="1">
    <citation type="journal article" date="2008" name="Appl. Environ. Microbiol.">
        <title>Genomic insights into Mn(II) oxidation by the marine alphaproteobacterium Aurantimonas sp. strain SI85-9A1.</title>
        <authorList>
            <person name="Dick G.J."/>
            <person name="Podell S."/>
            <person name="Johnson H.A."/>
            <person name="Rivera-Espinoza Y."/>
            <person name="Bernier-Latmani R."/>
            <person name="McCarthy J.K."/>
            <person name="Torpey J.W."/>
            <person name="Clement B.G."/>
            <person name="Gaasterland T."/>
            <person name="Tebo B.M."/>
        </authorList>
    </citation>
    <scope>NUCLEOTIDE SEQUENCE [LARGE SCALE GENOMIC DNA]</scope>
    <source>
        <strain evidence="10 11">SI85-9A1</strain>
    </source>
</reference>
<keyword evidence="8" id="KW-0812">Transmembrane</keyword>
<organism evidence="10 11">
    <name type="scientific">Aurantimonas manganoxydans (strain ATCC BAA-1229 / DSM 21871 / SI85-9A1)</name>
    <dbReference type="NCBI Taxonomy" id="287752"/>
    <lineage>
        <taxon>Bacteria</taxon>
        <taxon>Pseudomonadati</taxon>
        <taxon>Pseudomonadota</taxon>
        <taxon>Alphaproteobacteria</taxon>
        <taxon>Hyphomicrobiales</taxon>
        <taxon>Aurantimonadaceae</taxon>
        <taxon>Aurantimonas</taxon>
    </lineage>
</organism>
<dbReference type="GO" id="GO:0006508">
    <property type="term" value="P:proteolysis"/>
    <property type="evidence" value="ECO:0007669"/>
    <property type="project" value="UniProtKB-KW"/>
</dbReference>
<feature type="transmembrane region" description="Helical" evidence="8">
    <location>
        <begin position="59"/>
        <end position="83"/>
    </location>
</feature>
<dbReference type="MEROPS" id="M23.009"/>
<feature type="domain" description="M23ase beta-sheet core" evidence="9">
    <location>
        <begin position="357"/>
        <end position="451"/>
    </location>
</feature>
<feature type="region of interest" description="Disordered" evidence="7">
    <location>
        <begin position="166"/>
        <end position="198"/>
    </location>
</feature>
<evidence type="ECO:0000256" key="2">
    <source>
        <dbReference type="ARBA" id="ARBA00022670"/>
    </source>
</evidence>
<dbReference type="Proteomes" id="UP000000321">
    <property type="component" value="Unassembled WGS sequence"/>
</dbReference>
<sequence>MLTLPECNQAVDGTSRPGIRGWVMTAVKHRRTFGDRREPHTVIIARGEQVRYFTIGRKALMLGSALAALVAVTCVAVPSYYLLQDDLTVRHAERQWKVTRDYEQRIAALRAQLDTATSRQFLSEKMVETKVEVLLDQQEELTARYDKLQPLLERAKATGIITTAVPLPTQNPRSSSAEDAPSETGPALEAHGDSLDEDEPMLDTIRTSAIPGNDWRTAPMTAAATAKVGPRRFDISEAAIRQIGRSIDMAELRQIGDLQSLAAKARTRTVRIASALTAIGIDLPPDTVGSAVGGPYEPAPADFDFEESYAELDAALDALKKLHDVAERLPLTEPMPASTRSSTFGIRSDPFLGKRALHAGIDYARPSGSAVSAVAPGKVVRAGRAGGYGNLVEIDHGNGITTRYGHMSRIDVSVGDEVGRSTRIGAVGSTGRSTGPHLHYEVRRDGKAVDPMRFLRIRDRIRLPS</sequence>
<keyword evidence="8" id="KW-1133">Transmembrane helix</keyword>
<dbReference type="InterPro" id="IPR016047">
    <property type="entry name" value="M23ase_b-sheet_dom"/>
</dbReference>
<dbReference type="SUPFAM" id="SSF51261">
    <property type="entry name" value="Duplicated hybrid motif"/>
    <property type="match status" value="1"/>
</dbReference>
<dbReference type="InterPro" id="IPR011055">
    <property type="entry name" value="Dup_hybrid_motif"/>
</dbReference>
<accession>Q1YNK6</accession>
<dbReference type="HOGENOM" id="CLU_029425_2_1_5"/>
<comment type="cofactor">
    <cofactor evidence="1">
        <name>Zn(2+)</name>
        <dbReference type="ChEBI" id="CHEBI:29105"/>
    </cofactor>
</comment>
<dbReference type="BioCyc" id="AURANTIMONAS:SI859A1_01832-MONOMER"/>
<keyword evidence="3" id="KW-0479">Metal-binding</keyword>
<comment type="caution">
    <text evidence="10">The sequence shown here is derived from an EMBL/GenBank/DDBJ whole genome shotgun (WGS) entry which is preliminary data.</text>
</comment>
<dbReference type="CDD" id="cd12797">
    <property type="entry name" value="M23_peptidase"/>
    <property type="match status" value="1"/>
</dbReference>
<evidence type="ECO:0000313" key="10">
    <source>
        <dbReference type="EMBL" id="EAS51025.1"/>
    </source>
</evidence>
<dbReference type="PANTHER" id="PTHR21666">
    <property type="entry name" value="PEPTIDASE-RELATED"/>
    <property type="match status" value="1"/>
</dbReference>
<dbReference type="PANTHER" id="PTHR21666:SF288">
    <property type="entry name" value="CELL DIVISION PROTEIN YTFB"/>
    <property type="match status" value="1"/>
</dbReference>
<protein>
    <recommendedName>
        <fullName evidence="9">M23ase beta-sheet core domain-containing protein</fullName>
    </recommendedName>
</protein>
<dbReference type="Pfam" id="PF01551">
    <property type="entry name" value="Peptidase_M23"/>
    <property type="match status" value="1"/>
</dbReference>
<evidence type="ECO:0000256" key="5">
    <source>
        <dbReference type="ARBA" id="ARBA00022833"/>
    </source>
</evidence>
<keyword evidence="8" id="KW-0472">Membrane</keyword>
<evidence type="ECO:0000259" key="9">
    <source>
        <dbReference type="Pfam" id="PF01551"/>
    </source>
</evidence>
<dbReference type="Gene3D" id="2.70.70.10">
    <property type="entry name" value="Glucose Permease (Domain IIA)"/>
    <property type="match status" value="1"/>
</dbReference>
<dbReference type="FunFam" id="2.70.70.10:FF:000006">
    <property type="entry name" value="M23 family peptidase"/>
    <property type="match status" value="1"/>
</dbReference>
<evidence type="ECO:0000256" key="3">
    <source>
        <dbReference type="ARBA" id="ARBA00022723"/>
    </source>
</evidence>
<dbReference type="GO" id="GO:0046872">
    <property type="term" value="F:metal ion binding"/>
    <property type="evidence" value="ECO:0007669"/>
    <property type="project" value="UniProtKB-KW"/>
</dbReference>
<evidence type="ECO:0000313" key="11">
    <source>
        <dbReference type="Proteomes" id="UP000000321"/>
    </source>
</evidence>
<evidence type="ECO:0000256" key="1">
    <source>
        <dbReference type="ARBA" id="ARBA00001947"/>
    </source>
</evidence>
<keyword evidence="6" id="KW-0482">Metalloprotease</keyword>
<evidence type="ECO:0000256" key="4">
    <source>
        <dbReference type="ARBA" id="ARBA00022801"/>
    </source>
</evidence>
<gene>
    <name evidence="10" type="ORF">SI859A1_01832</name>
</gene>
<evidence type="ECO:0000256" key="8">
    <source>
        <dbReference type="SAM" id="Phobius"/>
    </source>
</evidence>
<keyword evidence="5" id="KW-0862">Zinc</keyword>
<evidence type="ECO:0000256" key="6">
    <source>
        <dbReference type="ARBA" id="ARBA00023049"/>
    </source>
</evidence>
<name>Q1YNK6_AURMS</name>
<evidence type="ECO:0000256" key="7">
    <source>
        <dbReference type="SAM" id="MobiDB-lite"/>
    </source>
</evidence>
<dbReference type="GO" id="GO:0004222">
    <property type="term" value="F:metalloendopeptidase activity"/>
    <property type="evidence" value="ECO:0007669"/>
    <property type="project" value="TreeGrafter"/>
</dbReference>
<dbReference type="AlphaFoldDB" id="Q1YNK6"/>
<keyword evidence="11" id="KW-1185">Reference proteome</keyword>
<feature type="compositionally biased region" description="Polar residues" evidence="7">
    <location>
        <begin position="168"/>
        <end position="177"/>
    </location>
</feature>
<keyword evidence="2" id="KW-0645">Protease</keyword>
<proteinExistence type="predicted"/>